<protein>
    <recommendedName>
        <fullName evidence="2">Ycf34</fullName>
    </recommendedName>
</protein>
<dbReference type="GeneID" id="38947798"/>
<accession>A0A410D227</accession>
<evidence type="ECO:0000313" key="1">
    <source>
        <dbReference type="EMBL" id="QAA11774.1"/>
    </source>
</evidence>
<name>A0A410D227_9STRA</name>
<proteinExistence type="predicted"/>
<sequence length="83" mass="10052">MCICINCNYYSICWMKKGIRRLKINDQNKIFVIKNDKFINRFKLPRVNLDLHIFTKKFVEEFDVTNCENFCESPGKWIINELI</sequence>
<reference evidence="1" key="1">
    <citation type="journal article" date="2019" name="Genome Biol. Evol.">
        <title>Plastid Genomes and Proteins Illuminate the Evolution of Eustigmatophyte Algae and Their Bacterial Endosymbionts.</title>
        <authorList>
            <person name="Sevcikova T."/>
            <person name="Yurchenko T."/>
            <person name="Fawley K.P."/>
            <person name="Amaral R."/>
            <person name="Strnad H."/>
            <person name="Santos L.M."/>
            <person name="Fawley M.W."/>
            <person name="Elias M."/>
        </authorList>
    </citation>
    <scope>NUCLEOTIDE SEQUENCE</scope>
</reference>
<dbReference type="InterPro" id="IPR019656">
    <property type="entry name" value="Uncharacterised_Ycf34"/>
</dbReference>
<gene>
    <name evidence="1" type="primary">ycf34</name>
</gene>
<dbReference type="RefSeq" id="YP_009550727.1">
    <property type="nucleotide sequence ID" value="NC_040297.1"/>
</dbReference>
<evidence type="ECO:0008006" key="2">
    <source>
        <dbReference type="Google" id="ProtNLM"/>
    </source>
</evidence>
<keyword evidence="1" id="KW-0934">Plastid</keyword>
<dbReference type="EMBL" id="MK281455">
    <property type="protein sequence ID" value="QAA11774.1"/>
    <property type="molecule type" value="Genomic_DNA"/>
</dbReference>
<organism evidence="1">
    <name type="scientific">Eustigmatophyceae sp. Mont 10/10-1w</name>
    <dbReference type="NCBI Taxonomy" id="2506145"/>
    <lineage>
        <taxon>Eukaryota</taxon>
        <taxon>Sar</taxon>
        <taxon>Stramenopiles</taxon>
        <taxon>Ochrophyta</taxon>
        <taxon>Eustigmatophyceae</taxon>
    </lineage>
</organism>
<dbReference type="AlphaFoldDB" id="A0A410D227"/>
<geneLocation type="plastid" evidence="1"/>
<dbReference type="Pfam" id="PF10718">
    <property type="entry name" value="Ycf34"/>
    <property type="match status" value="1"/>
</dbReference>